<protein>
    <submittedName>
        <fullName evidence="1">Uncharacterized protein</fullName>
    </submittedName>
</protein>
<dbReference type="Proteomes" id="UP000318313">
    <property type="component" value="Chromosome"/>
</dbReference>
<gene>
    <name evidence="1" type="ORF">Enr17x_10480</name>
</gene>
<accession>A0A518I7G5</accession>
<dbReference type="KEGG" id="gfm:Enr17x_10480"/>
<proteinExistence type="predicted"/>
<dbReference type="OrthoDB" id="277667at2"/>
<name>A0A518I7G5_9PLAN</name>
<reference evidence="1 2" key="1">
    <citation type="submission" date="2019-03" db="EMBL/GenBank/DDBJ databases">
        <title>Deep-cultivation of Planctomycetes and their phenomic and genomic characterization uncovers novel biology.</title>
        <authorList>
            <person name="Wiegand S."/>
            <person name="Jogler M."/>
            <person name="Boedeker C."/>
            <person name="Pinto D."/>
            <person name="Vollmers J."/>
            <person name="Rivas-Marin E."/>
            <person name="Kohn T."/>
            <person name="Peeters S.H."/>
            <person name="Heuer A."/>
            <person name="Rast P."/>
            <person name="Oberbeckmann S."/>
            <person name="Bunk B."/>
            <person name="Jeske O."/>
            <person name="Meyerdierks A."/>
            <person name="Storesund J.E."/>
            <person name="Kallscheuer N."/>
            <person name="Luecker S."/>
            <person name="Lage O.M."/>
            <person name="Pohl T."/>
            <person name="Merkel B.J."/>
            <person name="Hornburger P."/>
            <person name="Mueller R.-W."/>
            <person name="Bruemmer F."/>
            <person name="Labrenz M."/>
            <person name="Spormann A.M."/>
            <person name="Op den Camp H."/>
            <person name="Overmann J."/>
            <person name="Amann R."/>
            <person name="Jetten M.S.M."/>
            <person name="Mascher T."/>
            <person name="Medema M.H."/>
            <person name="Devos D.P."/>
            <person name="Kaster A.-K."/>
            <person name="Ovreas L."/>
            <person name="Rohde M."/>
            <person name="Galperin M.Y."/>
            <person name="Jogler C."/>
        </authorList>
    </citation>
    <scope>NUCLEOTIDE SEQUENCE [LARGE SCALE GENOMIC DNA]</scope>
    <source>
        <strain evidence="1 2">Enr17</strain>
    </source>
</reference>
<keyword evidence="2" id="KW-1185">Reference proteome</keyword>
<dbReference type="EMBL" id="CP037452">
    <property type="protein sequence ID" value="QDV49033.1"/>
    <property type="molecule type" value="Genomic_DNA"/>
</dbReference>
<dbReference type="RefSeq" id="WP_145306459.1">
    <property type="nucleotide sequence ID" value="NZ_CP037452.1"/>
</dbReference>
<sequence>MPDPKQLKVNDRVRFVSLPEEWDNPKFTVHASCVRFMKQLIQRKYSSRIHELDENGFSWIEARIRKGNVIEYHGWCIFEETGWVKVQPRKKK</sequence>
<evidence type="ECO:0000313" key="2">
    <source>
        <dbReference type="Proteomes" id="UP000318313"/>
    </source>
</evidence>
<evidence type="ECO:0000313" key="1">
    <source>
        <dbReference type="EMBL" id="QDV49033.1"/>
    </source>
</evidence>
<organism evidence="1 2">
    <name type="scientific">Gimesia fumaroli</name>
    <dbReference type="NCBI Taxonomy" id="2527976"/>
    <lineage>
        <taxon>Bacteria</taxon>
        <taxon>Pseudomonadati</taxon>
        <taxon>Planctomycetota</taxon>
        <taxon>Planctomycetia</taxon>
        <taxon>Planctomycetales</taxon>
        <taxon>Planctomycetaceae</taxon>
        <taxon>Gimesia</taxon>
    </lineage>
</organism>
<dbReference type="AlphaFoldDB" id="A0A518I7G5"/>